<evidence type="ECO:0000313" key="3">
    <source>
        <dbReference type="EMBL" id="KAE8277496.1"/>
    </source>
</evidence>
<accession>A0A6G0HEN3</accession>
<keyword evidence="1" id="KW-0732">Signal</keyword>
<name>A0A6G0HEN3_LARCR</name>
<evidence type="ECO:0000259" key="2">
    <source>
        <dbReference type="SMART" id="SM00208"/>
    </source>
</evidence>
<sequence>MGLTTTLLLAALWVSGRAAPRARAVTTLSDESNLTKCRSDVDYCSAPKSSASADGLRRPLHVLVGCTDEAERTCRYRCPLGQPLVQLGLNKGGRRCATKCPPGYFVGDYLHREACVRHTRTCPEGQRVILQSTMWHDTICGYPEDYVTSTGLRDKLEPGVLQEKLNDLTLIWIRDLPEEVAMQLCEHLLEEEPKEECKYHLETFLFDFPSAVETVYCALNEISAFDAATLMYKSVVRPFRKLTDGEPSVSILFEQTNPWWVGDEGTIVVRTKLSIPEGMLERYVLKELLWIRGARRSLASRDVLQANDTSVSPVDSRYNLVRGLEWNKSHTRGFFVQLFDISLVMENFYCGLLETVYVTVFAYDKHAKRRMQLSNSLQIKCIWKPRLHPTCNCTRALLEYTNPDGLCSPTCITRPFAHLSKGVEGNNNDWTLQITHEKPETSGGVGSCTAQLCLKPNASV</sequence>
<dbReference type="Gene3D" id="2.10.50.10">
    <property type="entry name" value="Tumor Necrosis Factor Receptor, subunit A, domain 2"/>
    <property type="match status" value="1"/>
</dbReference>
<dbReference type="EMBL" id="REGW02000557">
    <property type="protein sequence ID" value="KAE8277496.1"/>
    <property type="molecule type" value="Genomic_DNA"/>
</dbReference>
<dbReference type="Proteomes" id="UP000424527">
    <property type="component" value="Unassembled WGS sequence"/>
</dbReference>
<organism evidence="3 4">
    <name type="scientific">Larimichthys crocea</name>
    <name type="common">Large yellow croaker</name>
    <name type="synonym">Pseudosciaena crocea</name>
    <dbReference type="NCBI Taxonomy" id="215358"/>
    <lineage>
        <taxon>Eukaryota</taxon>
        <taxon>Metazoa</taxon>
        <taxon>Chordata</taxon>
        <taxon>Craniata</taxon>
        <taxon>Vertebrata</taxon>
        <taxon>Euteleostomi</taxon>
        <taxon>Actinopterygii</taxon>
        <taxon>Neopterygii</taxon>
        <taxon>Teleostei</taxon>
        <taxon>Neoteleostei</taxon>
        <taxon>Acanthomorphata</taxon>
        <taxon>Eupercaria</taxon>
        <taxon>Sciaenidae</taxon>
        <taxon>Larimichthys</taxon>
    </lineage>
</organism>
<evidence type="ECO:0000313" key="4">
    <source>
        <dbReference type="Proteomes" id="UP000424527"/>
    </source>
</evidence>
<protein>
    <recommendedName>
        <fullName evidence="2">TNFR-Cys domain-containing protein</fullName>
    </recommendedName>
</protein>
<keyword evidence="4" id="KW-1185">Reference proteome</keyword>
<comment type="caution">
    <text evidence="3">The sequence shown here is derived from an EMBL/GenBank/DDBJ whole genome shotgun (WGS) entry which is preliminary data.</text>
</comment>
<feature type="signal peptide" evidence="1">
    <location>
        <begin position="1"/>
        <end position="18"/>
    </location>
</feature>
<gene>
    <name evidence="3" type="ORF">D5F01_LYC24553</name>
</gene>
<reference evidence="3 4" key="1">
    <citation type="submission" date="2019-07" db="EMBL/GenBank/DDBJ databases">
        <title>Chromosome genome assembly for large yellow croaker.</title>
        <authorList>
            <person name="Xiao S."/>
        </authorList>
    </citation>
    <scope>NUCLEOTIDE SEQUENCE [LARGE SCALE GENOMIC DNA]</scope>
    <source>
        <strain evidence="3">JMULYC20181020</strain>
        <tissue evidence="3">Muscle</tissue>
    </source>
</reference>
<proteinExistence type="predicted"/>
<evidence type="ECO:0000256" key="1">
    <source>
        <dbReference type="SAM" id="SignalP"/>
    </source>
</evidence>
<feature type="chain" id="PRO_5026207214" description="TNFR-Cys domain-containing protein" evidence="1">
    <location>
        <begin position="19"/>
        <end position="460"/>
    </location>
</feature>
<feature type="domain" description="TNFR-Cys" evidence="2">
    <location>
        <begin position="100"/>
        <end position="140"/>
    </location>
</feature>
<dbReference type="AlphaFoldDB" id="A0A6G0HEN3"/>
<dbReference type="SMART" id="SM00208">
    <property type="entry name" value="TNFR"/>
    <property type="match status" value="1"/>
</dbReference>
<dbReference type="InterPro" id="IPR001368">
    <property type="entry name" value="TNFR/NGFR_Cys_rich_reg"/>
</dbReference>